<dbReference type="Gene3D" id="3.30.450.20">
    <property type="entry name" value="PAS domain"/>
    <property type="match status" value="1"/>
</dbReference>
<reference evidence="10" key="1">
    <citation type="submission" date="2017-06" db="EMBL/GenBank/DDBJ databases">
        <authorList>
            <person name="Varghese N."/>
            <person name="Submissions S."/>
        </authorList>
    </citation>
    <scope>NUCLEOTIDE SEQUENCE [LARGE SCALE GENOMIC DNA]</scope>
    <source>
        <strain evidence="10">SCA</strain>
    </source>
</reference>
<evidence type="ECO:0000259" key="8">
    <source>
        <dbReference type="PROSITE" id="PS50113"/>
    </source>
</evidence>
<accession>A0A239CFB1</accession>
<evidence type="ECO:0000313" key="9">
    <source>
        <dbReference type="EMBL" id="SNS18351.1"/>
    </source>
</evidence>
<dbReference type="Pfam" id="PF10114">
    <property type="entry name" value="PocR"/>
    <property type="match status" value="1"/>
</dbReference>
<dbReference type="SUPFAM" id="SSF55785">
    <property type="entry name" value="PYP-like sensor domain (PAS domain)"/>
    <property type="match status" value="1"/>
</dbReference>
<proteinExistence type="predicted"/>
<evidence type="ECO:0000259" key="7">
    <source>
        <dbReference type="PROSITE" id="PS50112"/>
    </source>
</evidence>
<evidence type="ECO:0000256" key="5">
    <source>
        <dbReference type="ARBA" id="ARBA00022777"/>
    </source>
</evidence>
<dbReference type="PROSITE" id="PS50112">
    <property type="entry name" value="PAS"/>
    <property type="match status" value="1"/>
</dbReference>
<comment type="catalytic activity">
    <reaction evidence="1">
        <text>ATP + protein L-histidine = ADP + protein N-phospho-L-histidine.</text>
        <dbReference type="EC" id="2.7.13.3"/>
    </reaction>
</comment>
<dbReference type="Pfam" id="PF08447">
    <property type="entry name" value="PAS_3"/>
    <property type="match status" value="1"/>
</dbReference>
<dbReference type="PANTHER" id="PTHR43304:SF1">
    <property type="entry name" value="PAC DOMAIN-CONTAINING PROTEIN"/>
    <property type="match status" value="1"/>
</dbReference>
<keyword evidence="3" id="KW-0597">Phosphoprotein</keyword>
<keyword evidence="10" id="KW-1185">Reference proteome</keyword>
<feature type="domain" description="PAC" evidence="8">
    <location>
        <begin position="294"/>
        <end position="342"/>
    </location>
</feature>
<keyword evidence="5" id="KW-0418">Kinase</keyword>
<dbReference type="InterPro" id="IPR013655">
    <property type="entry name" value="PAS_fold_3"/>
</dbReference>
<evidence type="ECO:0000256" key="1">
    <source>
        <dbReference type="ARBA" id="ARBA00000085"/>
    </source>
</evidence>
<dbReference type="OrthoDB" id="505470at2"/>
<dbReference type="InterPro" id="IPR018771">
    <property type="entry name" value="PocR_dom"/>
</dbReference>
<dbReference type="AlphaFoldDB" id="A0A239CFB1"/>
<evidence type="ECO:0000256" key="6">
    <source>
        <dbReference type="SAM" id="Coils"/>
    </source>
</evidence>
<dbReference type="Proteomes" id="UP000198304">
    <property type="component" value="Unassembled WGS sequence"/>
</dbReference>
<organism evidence="9 10">
    <name type="scientific">Anaerovirgula multivorans</name>
    <dbReference type="NCBI Taxonomy" id="312168"/>
    <lineage>
        <taxon>Bacteria</taxon>
        <taxon>Bacillati</taxon>
        <taxon>Bacillota</taxon>
        <taxon>Clostridia</taxon>
        <taxon>Peptostreptococcales</taxon>
        <taxon>Natronincolaceae</taxon>
        <taxon>Anaerovirgula</taxon>
    </lineage>
</organism>
<evidence type="ECO:0000313" key="10">
    <source>
        <dbReference type="Proteomes" id="UP000198304"/>
    </source>
</evidence>
<feature type="coiled-coil region" evidence="6">
    <location>
        <begin position="184"/>
        <end position="218"/>
    </location>
</feature>
<dbReference type="EC" id="2.7.13.3" evidence="2"/>
<gene>
    <name evidence="9" type="ORF">SAMN05446037_1005158</name>
</gene>
<dbReference type="PANTHER" id="PTHR43304">
    <property type="entry name" value="PHYTOCHROME-LIKE PROTEIN CPH1"/>
    <property type="match status" value="1"/>
</dbReference>
<dbReference type="SMART" id="SM00086">
    <property type="entry name" value="PAC"/>
    <property type="match status" value="1"/>
</dbReference>
<dbReference type="InterPro" id="IPR052162">
    <property type="entry name" value="Sensor_kinase/Photoreceptor"/>
</dbReference>
<dbReference type="SMART" id="SM00091">
    <property type="entry name" value="PAS"/>
    <property type="match status" value="1"/>
</dbReference>
<evidence type="ECO:0000256" key="4">
    <source>
        <dbReference type="ARBA" id="ARBA00022679"/>
    </source>
</evidence>
<dbReference type="RefSeq" id="WP_089282196.1">
    <property type="nucleotide sequence ID" value="NZ_FZOJ01000005.1"/>
</dbReference>
<dbReference type="InterPro" id="IPR035965">
    <property type="entry name" value="PAS-like_dom_sf"/>
</dbReference>
<dbReference type="EMBL" id="FZOJ01000005">
    <property type="protein sequence ID" value="SNS18351.1"/>
    <property type="molecule type" value="Genomic_DNA"/>
</dbReference>
<dbReference type="InterPro" id="IPR000700">
    <property type="entry name" value="PAS-assoc_C"/>
</dbReference>
<dbReference type="InterPro" id="IPR000014">
    <property type="entry name" value="PAS"/>
</dbReference>
<sequence>MEYKFTDLVDISKIQELTNLFYKATGILTATLDLEGNILTASGWREICTKFHRANLKSRSRCIESDTHISKMLVDNKNYRIYKCQNGLIDAVAPVVVQGKHIANIFTGQLLLDKPDLGFFIKQAKEFGFNESEYVKVLLEVPVIEEERLKHIMCYLCSFAEILGEMGLKELKLLESQAEVYAANEDLEASQKMLIATLEELRDQYDKLQQKENLTRENEKRWKYAIEGTDQIVWDWNIENNQVYFSKAYKSLLGFEANEFIGDTKEYLNRIHPDDRKGVMEEMTKYLNGNIIFYHNEYRIKDRDGNYKWIVSKGQITERNHEDKPIRIVGTLTDITTNSQKP</sequence>
<feature type="domain" description="PAS" evidence="7">
    <location>
        <begin position="218"/>
        <end position="290"/>
    </location>
</feature>
<evidence type="ECO:0000256" key="3">
    <source>
        <dbReference type="ARBA" id="ARBA00022553"/>
    </source>
</evidence>
<protein>
    <recommendedName>
        <fullName evidence="2">histidine kinase</fullName>
        <ecNumber evidence="2">2.7.13.3</ecNumber>
    </recommendedName>
</protein>
<evidence type="ECO:0000256" key="2">
    <source>
        <dbReference type="ARBA" id="ARBA00012438"/>
    </source>
</evidence>
<dbReference type="CDD" id="cd00130">
    <property type="entry name" value="PAS"/>
    <property type="match status" value="1"/>
</dbReference>
<dbReference type="NCBIfam" id="TIGR00229">
    <property type="entry name" value="sensory_box"/>
    <property type="match status" value="1"/>
</dbReference>
<keyword evidence="4" id="KW-0808">Transferase</keyword>
<keyword evidence="6" id="KW-0175">Coiled coil</keyword>
<name>A0A239CFB1_9FIRM</name>
<dbReference type="InterPro" id="IPR001610">
    <property type="entry name" value="PAC"/>
</dbReference>
<dbReference type="GO" id="GO:0004673">
    <property type="term" value="F:protein histidine kinase activity"/>
    <property type="evidence" value="ECO:0007669"/>
    <property type="project" value="UniProtKB-EC"/>
</dbReference>
<dbReference type="PROSITE" id="PS50113">
    <property type="entry name" value="PAC"/>
    <property type="match status" value="1"/>
</dbReference>